<proteinExistence type="inferred from homology"/>
<evidence type="ECO:0000256" key="2">
    <source>
        <dbReference type="ARBA" id="ARBA00004174"/>
    </source>
</evidence>
<dbReference type="Gene3D" id="1.10.630.10">
    <property type="entry name" value="Cytochrome P450"/>
    <property type="match status" value="1"/>
</dbReference>
<dbReference type="PANTHER" id="PTHR24292:SF100">
    <property type="entry name" value="CYTOCHROME P450 6A16, ISOFORM B-RELATED"/>
    <property type="match status" value="1"/>
</dbReference>
<comment type="similarity">
    <text evidence="4 14">Belongs to the cytochrome P450 family.</text>
</comment>
<dbReference type="InterPro" id="IPR002401">
    <property type="entry name" value="Cyt_P450_E_grp-I"/>
</dbReference>
<dbReference type="EMBL" id="CAQQ02133840">
    <property type="status" value="NOT_ANNOTATED_CDS"/>
    <property type="molecule type" value="Genomic_DNA"/>
</dbReference>
<keyword evidence="5 13" id="KW-0349">Heme</keyword>
<evidence type="ECO:0000256" key="5">
    <source>
        <dbReference type="ARBA" id="ARBA00022617"/>
    </source>
</evidence>
<keyword evidence="9 14" id="KW-0560">Oxidoreductase</keyword>
<evidence type="ECO:0000256" key="1">
    <source>
        <dbReference type="ARBA" id="ARBA00001971"/>
    </source>
</evidence>
<dbReference type="HOGENOM" id="CLU_001570_5_7_1"/>
<evidence type="ECO:0000256" key="3">
    <source>
        <dbReference type="ARBA" id="ARBA00004406"/>
    </source>
</evidence>
<evidence type="ECO:0000256" key="11">
    <source>
        <dbReference type="ARBA" id="ARBA00023033"/>
    </source>
</evidence>
<evidence type="ECO:0000256" key="10">
    <source>
        <dbReference type="ARBA" id="ARBA00023004"/>
    </source>
</evidence>
<organism evidence="15 16">
    <name type="scientific">Megaselia scalaris</name>
    <name type="common">Humpbacked fly</name>
    <name type="synonym">Phora scalaris</name>
    <dbReference type="NCBI Taxonomy" id="36166"/>
    <lineage>
        <taxon>Eukaryota</taxon>
        <taxon>Metazoa</taxon>
        <taxon>Ecdysozoa</taxon>
        <taxon>Arthropoda</taxon>
        <taxon>Hexapoda</taxon>
        <taxon>Insecta</taxon>
        <taxon>Pterygota</taxon>
        <taxon>Neoptera</taxon>
        <taxon>Endopterygota</taxon>
        <taxon>Diptera</taxon>
        <taxon>Brachycera</taxon>
        <taxon>Muscomorpha</taxon>
        <taxon>Platypezoidea</taxon>
        <taxon>Phoridae</taxon>
        <taxon>Megaseliini</taxon>
        <taxon>Megaselia</taxon>
    </lineage>
</organism>
<evidence type="ECO:0000256" key="7">
    <source>
        <dbReference type="ARBA" id="ARBA00022824"/>
    </source>
</evidence>
<dbReference type="InterPro" id="IPR036396">
    <property type="entry name" value="Cyt_P450_sf"/>
</dbReference>
<dbReference type="PROSITE" id="PS00086">
    <property type="entry name" value="CYTOCHROME_P450"/>
    <property type="match status" value="1"/>
</dbReference>
<keyword evidence="6 13" id="KW-0479">Metal-binding</keyword>
<evidence type="ECO:0000256" key="8">
    <source>
        <dbReference type="ARBA" id="ARBA00022848"/>
    </source>
</evidence>
<dbReference type="GO" id="GO:0020037">
    <property type="term" value="F:heme binding"/>
    <property type="evidence" value="ECO:0007669"/>
    <property type="project" value="InterPro"/>
</dbReference>
<dbReference type="GO" id="GO:0005789">
    <property type="term" value="C:endoplasmic reticulum membrane"/>
    <property type="evidence" value="ECO:0007669"/>
    <property type="project" value="UniProtKB-SubCell"/>
</dbReference>
<evidence type="ECO:0000313" key="15">
    <source>
        <dbReference type="EnsemblMetazoa" id="MESCA003692-PA"/>
    </source>
</evidence>
<keyword evidence="11 14" id="KW-0503">Monooxygenase</keyword>
<evidence type="ECO:0008006" key="17">
    <source>
        <dbReference type="Google" id="ProtNLM"/>
    </source>
</evidence>
<evidence type="ECO:0000256" key="4">
    <source>
        <dbReference type="ARBA" id="ARBA00010617"/>
    </source>
</evidence>
<dbReference type="AlphaFoldDB" id="T1GJP2"/>
<dbReference type="STRING" id="36166.T1GJP2"/>
<dbReference type="GO" id="GO:0005506">
    <property type="term" value="F:iron ion binding"/>
    <property type="evidence" value="ECO:0007669"/>
    <property type="project" value="InterPro"/>
</dbReference>
<dbReference type="InterPro" id="IPR001128">
    <property type="entry name" value="Cyt_P450"/>
</dbReference>
<dbReference type="GO" id="GO:0016705">
    <property type="term" value="F:oxidoreductase activity, acting on paired donors, with incorporation or reduction of molecular oxygen"/>
    <property type="evidence" value="ECO:0007669"/>
    <property type="project" value="InterPro"/>
</dbReference>
<keyword evidence="16" id="KW-1185">Reference proteome</keyword>
<keyword evidence="8" id="KW-0492">Microsome</keyword>
<keyword evidence="10 13" id="KW-0408">Iron</keyword>
<evidence type="ECO:0000256" key="13">
    <source>
        <dbReference type="PIRSR" id="PIRSR602401-1"/>
    </source>
</evidence>
<evidence type="ECO:0000313" key="16">
    <source>
        <dbReference type="Proteomes" id="UP000015102"/>
    </source>
</evidence>
<accession>T1GJP2</accession>
<comment type="cofactor">
    <cofactor evidence="1 13">
        <name>heme</name>
        <dbReference type="ChEBI" id="CHEBI:30413"/>
    </cofactor>
</comment>
<sequence>MRILKKVFNETLRKHSVVSCIVRKSSTHFCVPNSNIIIEKDTIVLIPVDAIHNDPEIFSEPERFEPERFSTEELQRLNPCAFLPFGDGKRVCIGVGLAKLICKIGLVMLLGRFKFK</sequence>
<evidence type="ECO:0000256" key="12">
    <source>
        <dbReference type="ARBA" id="ARBA00023136"/>
    </source>
</evidence>
<dbReference type="PRINTS" id="PR00463">
    <property type="entry name" value="EP450I"/>
</dbReference>
<evidence type="ECO:0000256" key="14">
    <source>
        <dbReference type="RuleBase" id="RU000461"/>
    </source>
</evidence>
<dbReference type="Proteomes" id="UP000015102">
    <property type="component" value="Unassembled WGS sequence"/>
</dbReference>
<dbReference type="Pfam" id="PF00067">
    <property type="entry name" value="p450"/>
    <property type="match status" value="1"/>
</dbReference>
<keyword evidence="7" id="KW-0256">Endoplasmic reticulum</keyword>
<dbReference type="PANTHER" id="PTHR24292">
    <property type="entry name" value="CYTOCHROME P450"/>
    <property type="match status" value="1"/>
</dbReference>
<dbReference type="InterPro" id="IPR050476">
    <property type="entry name" value="Insect_CytP450_Detox"/>
</dbReference>
<evidence type="ECO:0000256" key="6">
    <source>
        <dbReference type="ARBA" id="ARBA00022723"/>
    </source>
</evidence>
<comment type="subcellular location">
    <subcellularLocation>
        <location evidence="3">Endoplasmic reticulum membrane</location>
        <topology evidence="3">Peripheral membrane protein</topology>
    </subcellularLocation>
    <subcellularLocation>
        <location evidence="2">Microsome membrane</location>
        <topology evidence="2">Peripheral membrane protein</topology>
    </subcellularLocation>
</comment>
<dbReference type="SUPFAM" id="SSF48264">
    <property type="entry name" value="Cytochrome P450"/>
    <property type="match status" value="1"/>
</dbReference>
<dbReference type="OMA" id="MIINEPL"/>
<dbReference type="EnsemblMetazoa" id="MESCA003692-RA">
    <property type="protein sequence ID" value="MESCA003692-PA"/>
    <property type="gene ID" value="MESCA003692"/>
</dbReference>
<keyword evidence="12" id="KW-0472">Membrane</keyword>
<dbReference type="GO" id="GO:0004497">
    <property type="term" value="F:monooxygenase activity"/>
    <property type="evidence" value="ECO:0007669"/>
    <property type="project" value="UniProtKB-KW"/>
</dbReference>
<reference evidence="15" key="2">
    <citation type="submission" date="2015-06" db="UniProtKB">
        <authorList>
            <consortium name="EnsemblMetazoa"/>
        </authorList>
    </citation>
    <scope>IDENTIFICATION</scope>
</reference>
<evidence type="ECO:0000256" key="9">
    <source>
        <dbReference type="ARBA" id="ARBA00023002"/>
    </source>
</evidence>
<reference evidence="16" key="1">
    <citation type="submission" date="2013-02" db="EMBL/GenBank/DDBJ databases">
        <authorList>
            <person name="Hughes D."/>
        </authorList>
    </citation>
    <scope>NUCLEOTIDE SEQUENCE</scope>
    <source>
        <strain>Durham</strain>
        <strain evidence="16">NC isolate 2 -- Noor lab</strain>
    </source>
</reference>
<name>T1GJP2_MEGSC</name>
<dbReference type="InterPro" id="IPR017972">
    <property type="entry name" value="Cyt_P450_CS"/>
</dbReference>
<feature type="binding site" description="axial binding residue" evidence="13">
    <location>
        <position position="92"/>
    </location>
    <ligand>
        <name>heme</name>
        <dbReference type="ChEBI" id="CHEBI:30413"/>
    </ligand>
    <ligandPart>
        <name>Fe</name>
        <dbReference type="ChEBI" id="CHEBI:18248"/>
    </ligandPart>
</feature>
<protein>
    <recommendedName>
        <fullName evidence="17">Cytochrome P450</fullName>
    </recommendedName>
</protein>